<dbReference type="Proteomes" id="UP000244811">
    <property type="component" value="Chromosome 3"/>
</dbReference>
<sequence length="27" mass="3235">MLIINVTPQDQSWLQGYCWPRCCHQLT</sequence>
<organism evidence="1 2">
    <name type="scientific">Theileria orientalis</name>
    <dbReference type="NCBI Taxonomy" id="68886"/>
    <lineage>
        <taxon>Eukaryota</taxon>
        <taxon>Sar</taxon>
        <taxon>Alveolata</taxon>
        <taxon>Apicomplexa</taxon>
        <taxon>Aconoidasida</taxon>
        <taxon>Piroplasmida</taxon>
        <taxon>Theileriidae</taxon>
        <taxon>Theileria</taxon>
    </lineage>
</organism>
<dbReference type="AlphaFoldDB" id="A0A976SIX7"/>
<evidence type="ECO:0000313" key="1">
    <source>
        <dbReference type="EMBL" id="UVC49697.1"/>
    </source>
</evidence>
<name>A0A976SIX7_THEOR</name>
<proteinExistence type="predicted"/>
<protein>
    <submittedName>
        <fullName evidence="1">Uncharacterized protein</fullName>
    </submittedName>
</protein>
<reference evidence="1" key="1">
    <citation type="submission" date="2022-07" db="EMBL/GenBank/DDBJ databases">
        <title>Evaluation of T. orientalis genome assembly methods using nanopore sequencing and analysis of variation between genomes.</title>
        <authorList>
            <person name="Yam J."/>
            <person name="Micallef M.L."/>
            <person name="Liu M."/>
            <person name="Djordjevic S.P."/>
            <person name="Bogema D.R."/>
            <person name="Jenkins C."/>
        </authorList>
    </citation>
    <scope>NUCLEOTIDE SEQUENCE</scope>
    <source>
        <strain evidence="1">Goon Nure</strain>
    </source>
</reference>
<evidence type="ECO:0000313" key="2">
    <source>
        <dbReference type="Proteomes" id="UP000244811"/>
    </source>
</evidence>
<dbReference type="EMBL" id="CP056070">
    <property type="protein sequence ID" value="UVC49697.1"/>
    <property type="molecule type" value="Genomic_DNA"/>
</dbReference>
<gene>
    <name evidence="1" type="ORF">MACK_003807</name>
</gene>
<accession>A0A976SIX7</accession>